<dbReference type="EMBL" id="CP116222">
    <property type="protein sequence ID" value="WFC07673.1"/>
    <property type="molecule type" value="Genomic_DNA"/>
</dbReference>
<keyword evidence="4" id="KW-1185">Reference proteome</keyword>
<dbReference type="GO" id="GO:0031177">
    <property type="term" value="F:phosphopantetheine binding"/>
    <property type="evidence" value="ECO:0007669"/>
    <property type="project" value="TreeGrafter"/>
</dbReference>
<reference evidence="2" key="1">
    <citation type="journal article" date="2022" name="Front. Microbiol.">
        <title>Identification of a novel aminoglycoside O-nucleotidyltransferase AadA33 in Providencia vermicola.</title>
        <authorList>
            <person name="Feng C."/>
            <person name="Gao M."/>
            <person name="Jiang W."/>
            <person name="Shi W."/>
            <person name="Li A."/>
            <person name="Liu S."/>
            <person name="Zhang L."/>
            <person name="Zhang X."/>
            <person name="Li Q."/>
            <person name="Lin H."/>
            <person name="Lu J."/>
            <person name="Li K."/>
            <person name="Zhang H."/>
            <person name="Hu Y."/>
            <person name="Bao Q."/>
            <person name="Lin X."/>
        </authorList>
    </citation>
    <scope>NUCLEOTIDE SEQUENCE</scope>
    <source>
        <strain evidence="2">P13</strain>
    </source>
</reference>
<dbReference type="PANTHER" id="PTHR45527">
    <property type="entry name" value="NONRIBOSOMAL PEPTIDE SYNTHETASE"/>
    <property type="match status" value="1"/>
</dbReference>
<dbReference type="InterPro" id="IPR001242">
    <property type="entry name" value="Condensation_dom"/>
</dbReference>
<dbReference type="Gene3D" id="3.30.559.30">
    <property type="entry name" value="Nonribosomal peptide synthetase, condensation domain"/>
    <property type="match status" value="1"/>
</dbReference>
<dbReference type="Proteomes" id="UP001222403">
    <property type="component" value="Chromosome"/>
</dbReference>
<evidence type="ECO:0000313" key="5">
    <source>
        <dbReference type="Proteomes" id="UP001222403"/>
    </source>
</evidence>
<dbReference type="PANTHER" id="PTHR45527:SF1">
    <property type="entry name" value="FATTY ACID SYNTHASE"/>
    <property type="match status" value="1"/>
</dbReference>
<accession>A0AAX3S1T2</accession>
<dbReference type="AlphaFoldDB" id="A0AAX3S1T2"/>
<dbReference type="InterPro" id="IPR023213">
    <property type="entry name" value="CAT-like_dom_sf"/>
</dbReference>
<dbReference type="SUPFAM" id="SSF52777">
    <property type="entry name" value="CoA-dependent acyltransferases"/>
    <property type="match status" value="2"/>
</dbReference>
<dbReference type="RefSeq" id="WP_251465172.1">
    <property type="nucleotide sequence ID" value="NZ_CP097327.1"/>
</dbReference>
<reference evidence="3" key="2">
    <citation type="submission" date="2023-01" db="EMBL/GenBank/DDBJ databases">
        <title>The prevalence of carbapenem-resistant bacteria in aquaculture in China and the genetic diversity of carbapenem-resistant genes.</title>
        <authorList>
            <person name="Wen R."/>
        </authorList>
    </citation>
    <scope>NUCLEOTIDE SEQUENCE</scope>
    <source>
        <strain evidence="3">PVA41-chromosome</strain>
    </source>
</reference>
<dbReference type="GO" id="GO:0005737">
    <property type="term" value="C:cytoplasm"/>
    <property type="evidence" value="ECO:0007669"/>
    <property type="project" value="TreeGrafter"/>
</dbReference>
<evidence type="ECO:0000313" key="4">
    <source>
        <dbReference type="Proteomes" id="UP001057142"/>
    </source>
</evidence>
<dbReference type="GO" id="GO:0044550">
    <property type="term" value="P:secondary metabolite biosynthetic process"/>
    <property type="evidence" value="ECO:0007669"/>
    <property type="project" value="TreeGrafter"/>
</dbReference>
<feature type="domain" description="Condensation" evidence="1">
    <location>
        <begin position="32"/>
        <end position="272"/>
    </location>
</feature>
<dbReference type="Pfam" id="PF00668">
    <property type="entry name" value="Condensation"/>
    <property type="match status" value="1"/>
</dbReference>
<sequence>MERKLNKLQVAYVLGRQNYLPLGGVAMHDFREYRGDVDLDVFKNCLREVVEKHNALRIVIDHKKFSQKESTDLDLNLKIIDYQNDIKTETLSKIEQLREQVSHYKHESNKSPWGVWFIQLNKKLDVDYHTVILFSFDGLILDGYSISSIINEILILYRKNKTGIESVFSQVSSNLLDCDNLFKVKDIDKAYWLKKLEGISKISFPWKTNLEEIPSSRYKRSNIVIKKNRWDELSGYAKKNAIFPNSLINTIILKSLCTLSECEDIYVGLPISFSIYNKELSNLSTIIPLYYRTNDDSLVNNAKNIQSDTMNGLNHVSYSGIEIARELCSKFKNSIPFPIVITNALSWKVEPYDSNFYYHSGLTQTPQVALDIRIQLTNTRNLSIDFDFAVSAISESLINDLMFLINKEIKLITS</sequence>
<evidence type="ECO:0000313" key="2">
    <source>
        <dbReference type="EMBL" id="USB38658.1"/>
    </source>
</evidence>
<protein>
    <submittedName>
        <fullName evidence="3">Condensation domain-containing protein</fullName>
    </submittedName>
</protein>
<proteinExistence type="predicted"/>
<evidence type="ECO:0000259" key="1">
    <source>
        <dbReference type="Pfam" id="PF00668"/>
    </source>
</evidence>
<dbReference type="GO" id="GO:0043041">
    <property type="term" value="P:amino acid activation for nonribosomal peptide biosynthetic process"/>
    <property type="evidence" value="ECO:0007669"/>
    <property type="project" value="TreeGrafter"/>
</dbReference>
<dbReference type="Proteomes" id="UP001057142">
    <property type="component" value="Chromosome"/>
</dbReference>
<name>A0AAX3S1T2_9GAMM</name>
<gene>
    <name evidence="2" type="ORF">M5J11_09345</name>
    <name evidence="3" type="ORF">PG365_04605</name>
</gene>
<dbReference type="GO" id="GO:0003824">
    <property type="term" value="F:catalytic activity"/>
    <property type="evidence" value="ECO:0007669"/>
    <property type="project" value="InterPro"/>
</dbReference>
<dbReference type="EMBL" id="CP097327">
    <property type="protein sequence ID" value="USB38658.1"/>
    <property type="molecule type" value="Genomic_DNA"/>
</dbReference>
<evidence type="ECO:0000313" key="3">
    <source>
        <dbReference type="EMBL" id="WFC07673.1"/>
    </source>
</evidence>
<organism evidence="3 5">
    <name type="scientific">Providencia vermicola</name>
    <dbReference type="NCBI Taxonomy" id="333965"/>
    <lineage>
        <taxon>Bacteria</taxon>
        <taxon>Pseudomonadati</taxon>
        <taxon>Pseudomonadota</taxon>
        <taxon>Gammaproteobacteria</taxon>
        <taxon>Enterobacterales</taxon>
        <taxon>Morganellaceae</taxon>
        <taxon>Providencia</taxon>
    </lineage>
</organism>
<dbReference type="Gene3D" id="3.30.559.10">
    <property type="entry name" value="Chloramphenicol acetyltransferase-like domain"/>
    <property type="match status" value="1"/>
</dbReference>